<dbReference type="RefSeq" id="WP_213160559.1">
    <property type="nucleotide sequence ID" value="NZ_CP058214.1"/>
</dbReference>
<dbReference type="InterPro" id="IPR006222">
    <property type="entry name" value="GCVT_N"/>
</dbReference>
<dbReference type="EMBL" id="CP058214">
    <property type="protein sequence ID" value="QPC43198.1"/>
    <property type="molecule type" value="Genomic_DNA"/>
</dbReference>
<dbReference type="SUPFAM" id="SSF103025">
    <property type="entry name" value="Folate-binding domain"/>
    <property type="match status" value="1"/>
</dbReference>
<dbReference type="Gene3D" id="3.30.1360.120">
    <property type="entry name" value="Probable tRNA modification gtpase trme, domain 1"/>
    <property type="match status" value="1"/>
</dbReference>
<protein>
    <recommendedName>
        <fullName evidence="1">GCVT N-terminal domain-containing protein</fullName>
    </recommendedName>
</protein>
<accession>A0A7S8HCG1</accession>
<evidence type="ECO:0000313" key="2">
    <source>
        <dbReference type="EMBL" id="QPC43198.1"/>
    </source>
</evidence>
<sequence length="208" mass="21729">MADIRSALADHAAPGRHGTPGQAPGVVLREVSGAGLVQVAAWPDTVEAAMARLAGLAGIAAPETTRIATAGTDVTLFRLAPERFWIAGAAADRLREAVAGAFAPEEAVVTDLGHSRTVLRVSGPEVRAFLARSIAIDLDPAAFPLHSVAQTALHHVGVLVHFAAGTPEGDAFDLYIPRSFALSHWHWLTHLAEPFGYEVREALAAASG</sequence>
<reference evidence="2 3" key="1">
    <citation type="submission" date="2020-06" db="EMBL/GenBank/DDBJ databases">
        <title>Genome sequence of 2 isolates from Red Sea Mangroves.</title>
        <authorList>
            <person name="Sefrji F."/>
            <person name="Michoud G."/>
            <person name="Merlino G."/>
            <person name="Daffonchio D."/>
        </authorList>
    </citation>
    <scope>NUCLEOTIDE SEQUENCE [LARGE SCALE GENOMIC DNA]</scope>
    <source>
        <strain evidence="2 3">R1DC25</strain>
    </source>
</reference>
<dbReference type="Gene3D" id="3.30.70.1520">
    <property type="entry name" value="Heterotetrameric sarcosine oxidase"/>
    <property type="match status" value="1"/>
</dbReference>
<evidence type="ECO:0000259" key="1">
    <source>
        <dbReference type="Pfam" id="PF01571"/>
    </source>
</evidence>
<dbReference type="AlphaFoldDB" id="A0A7S8HCG1"/>
<feature type="domain" description="GCVT N-terminal" evidence="1">
    <location>
        <begin position="72"/>
        <end position="197"/>
    </location>
</feature>
<name>A0A7S8HCG1_9HYPH</name>
<dbReference type="InterPro" id="IPR027266">
    <property type="entry name" value="TrmE/GcvT-like"/>
</dbReference>
<evidence type="ECO:0000313" key="3">
    <source>
        <dbReference type="Proteomes" id="UP000593594"/>
    </source>
</evidence>
<keyword evidence="3" id="KW-1185">Reference proteome</keyword>
<gene>
    <name evidence="2" type="ORF">HW532_11155</name>
</gene>
<dbReference type="Proteomes" id="UP000593594">
    <property type="component" value="Chromosome"/>
</dbReference>
<dbReference type="KEGG" id="kmn:HW532_11155"/>
<dbReference type="Pfam" id="PF01571">
    <property type="entry name" value="GCV_T"/>
    <property type="match status" value="1"/>
</dbReference>
<organism evidence="2 3">
    <name type="scientific">Kaustia mangrovi</name>
    <dbReference type="NCBI Taxonomy" id="2593653"/>
    <lineage>
        <taxon>Bacteria</taxon>
        <taxon>Pseudomonadati</taxon>
        <taxon>Pseudomonadota</taxon>
        <taxon>Alphaproteobacteria</taxon>
        <taxon>Hyphomicrobiales</taxon>
        <taxon>Parvibaculaceae</taxon>
        <taxon>Kaustia</taxon>
    </lineage>
</organism>
<proteinExistence type="predicted"/>